<gene>
    <name evidence="3" type="ORF">HKD32_08855</name>
</gene>
<sequence length="316" mass="34548">MKNCLKAFGLGTLLSIQSAFSYPVTIQSCGKPVTITHRPTHAVIHDVNMAEMAFALHLQPFMTGVTGISGWNKRTPVFEKELGDLPEIATHYPTLEQLLNAGTDFFFAGWNYGMHVGGDVTPETLAAQGIPTLVLSESCMRAGQVSALPTLDLLYGDEDRLGQVFDRTAEAQSLVNGWKIRVQAVQKQLAGRPPVRVFLYDSGRDRPFTAGKYALATELMHLGGGQNIFSDLPTNWGPASWESVAVRDPEAILIVDYGDGIQQSLAFLKSHPLLIDIAALKANRIMAVRYDEMTPSPANIDAIEKISVFLHPETKP</sequence>
<dbReference type="RefSeq" id="WP_061930726.1">
    <property type="nucleotide sequence ID" value="NZ_JABCQN010000003.1"/>
</dbReference>
<protein>
    <submittedName>
        <fullName evidence="3">ABC transporter substrate-binding protein</fullName>
    </submittedName>
</protein>
<dbReference type="InterPro" id="IPR002491">
    <property type="entry name" value="ABC_transptr_periplasmic_BD"/>
</dbReference>
<dbReference type="SUPFAM" id="SSF53807">
    <property type="entry name" value="Helical backbone' metal receptor"/>
    <property type="match status" value="1"/>
</dbReference>
<keyword evidence="1" id="KW-0732">Signal</keyword>
<comment type="caution">
    <text evidence="3">The sequence shown here is derived from an EMBL/GenBank/DDBJ whole genome shotgun (WGS) entry which is preliminary data.</text>
</comment>
<evidence type="ECO:0000256" key="1">
    <source>
        <dbReference type="SAM" id="SignalP"/>
    </source>
</evidence>
<dbReference type="PANTHER" id="PTHR30535:SF7">
    <property type="entry name" value="IRON(III) DICITRATE-BINDING PROTEIN"/>
    <property type="match status" value="1"/>
</dbReference>
<evidence type="ECO:0000313" key="4">
    <source>
        <dbReference type="Proteomes" id="UP000661006"/>
    </source>
</evidence>
<proteinExistence type="predicted"/>
<dbReference type="AlphaFoldDB" id="A0A9Q2FM35"/>
<dbReference type="CDD" id="cd01148">
    <property type="entry name" value="TroA_a"/>
    <property type="match status" value="1"/>
</dbReference>
<dbReference type="GeneID" id="81474806"/>
<dbReference type="PROSITE" id="PS50983">
    <property type="entry name" value="FE_B12_PBP"/>
    <property type="match status" value="1"/>
</dbReference>
<dbReference type="PROSITE" id="PS51257">
    <property type="entry name" value="PROKAR_LIPOPROTEIN"/>
    <property type="match status" value="1"/>
</dbReference>
<feature type="chain" id="PRO_5040469582" evidence="1">
    <location>
        <begin position="22"/>
        <end position="316"/>
    </location>
</feature>
<reference evidence="3" key="1">
    <citation type="submission" date="2020-04" db="EMBL/GenBank/DDBJ databases">
        <authorList>
            <person name="Sombolestani A."/>
        </authorList>
    </citation>
    <scope>NUCLEOTIDE SEQUENCE</scope>
    <source>
        <strain evidence="3">R71697</strain>
    </source>
</reference>
<organism evidence="3 4">
    <name type="scientific">Gluconobacter japonicus</name>
    <dbReference type="NCBI Taxonomy" id="376620"/>
    <lineage>
        <taxon>Bacteria</taxon>
        <taxon>Pseudomonadati</taxon>
        <taxon>Pseudomonadota</taxon>
        <taxon>Alphaproteobacteria</taxon>
        <taxon>Acetobacterales</taxon>
        <taxon>Acetobacteraceae</taxon>
        <taxon>Gluconobacter</taxon>
    </lineage>
</organism>
<name>A0A9Q2FM35_GLUJA</name>
<feature type="signal peptide" evidence="1">
    <location>
        <begin position="1"/>
        <end position="21"/>
    </location>
</feature>
<dbReference type="Proteomes" id="UP000661006">
    <property type="component" value="Unassembled WGS sequence"/>
</dbReference>
<dbReference type="EMBL" id="JABCQN010000003">
    <property type="protein sequence ID" value="MBF0870955.1"/>
    <property type="molecule type" value="Genomic_DNA"/>
</dbReference>
<evidence type="ECO:0000313" key="3">
    <source>
        <dbReference type="EMBL" id="MBF0870955.1"/>
    </source>
</evidence>
<feature type="domain" description="Fe/B12 periplasmic-binding" evidence="2">
    <location>
        <begin position="41"/>
        <end position="314"/>
    </location>
</feature>
<dbReference type="Pfam" id="PF01497">
    <property type="entry name" value="Peripla_BP_2"/>
    <property type="match status" value="1"/>
</dbReference>
<evidence type="ECO:0000259" key="2">
    <source>
        <dbReference type="PROSITE" id="PS50983"/>
    </source>
</evidence>
<accession>A0A9Q2FM35</accession>
<dbReference type="InterPro" id="IPR050902">
    <property type="entry name" value="ABC_Transporter_SBP"/>
</dbReference>
<dbReference type="Gene3D" id="3.40.50.1980">
    <property type="entry name" value="Nitrogenase molybdenum iron protein domain"/>
    <property type="match status" value="2"/>
</dbReference>
<dbReference type="PANTHER" id="PTHR30535">
    <property type="entry name" value="VITAMIN B12-BINDING PROTEIN"/>
    <property type="match status" value="1"/>
</dbReference>
<reference evidence="3" key="2">
    <citation type="submission" date="2020-11" db="EMBL/GenBank/DDBJ databases">
        <title>Description of novel Gluconobacter species.</title>
        <authorList>
            <person name="Cleenwerck I."/>
            <person name="Cnockaert M."/>
            <person name="Borremans W."/>
            <person name="Wieme A.D."/>
            <person name="De Vuyst L."/>
            <person name="Vandamme P."/>
        </authorList>
    </citation>
    <scope>NUCLEOTIDE SEQUENCE</scope>
    <source>
        <strain evidence="3">R71697</strain>
    </source>
</reference>